<reference evidence="2 3" key="1">
    <citation type="journal article" date="2015" name="BMC Genomics">
        <title>Insights from the genome of Ophiocordyceps polyrhachis-furcata to pathogenicity and host specificity in insect fungi.</title>
        <authorList>
            <person name="Wichadakul D."/>
            <person name="Kobmoo N."/>
            <person name="Ingsriswang S."/>
            <person name="Tangphatsornruang S."/>
            <person name="Chantasingh D."/>
            <person name="Luangsa-ard J.J."/>
            <person name="Eurwilaichitr L."/>
        </authorList>
    </citation>
    <scope>NUCLEOTIDE SEQUENCE [LARGE SCALE GENOMIC DNA]</scope>
    <source>
        <strain evidence="2 3">BCC 54312</strain>
    </source>
</reference>
<gene>
    <name evidence="2" type="ORF">L249_2922</name>
</gene>
<dbReference type="PANTHER" id="PTHR42345">
    <property type="entry name" value="TPR_REGION DOMAIN-CONTAINING PROTEIN"/>
    <property type="match status" value="1"/>
</dbReference>
<evidence type="ECO:0000313" key="3">
    <source>
        <dbReference type="Proteomes" id="UP000253664"/>
    </source>
</evidence>
<name>A0A367LSP8_9HYPO</name>
<keyword evidence="3" id="KW-1185">Reference proteome</keyword>
<accession>A0A367LSP8</accession>
<dbReference type="OrthoDB" id="5420387at2759"/>
<proteinExistence type="predicted"/>
<dbReference type="Proteomes" id="UP000253664">
    <property type="component" value="Unassembled WGS sequence"/>
</dbReference>
<comment type="caution">
    <text evidence="2">The sequence shown here is derived from an EMBL/GenBank/DDBJ whole genome shotgun (WGS) entry which is preliminary data.</text>
</comment>
<sequence>MAALSEADLQRLFSGAPQFFARSESHYHGPPHPSVAFPLDEELEIRDLTDHDPISHRAWSGLTAWPHLPRVATAAASDHGHDGGGIGTARFHIRCSERPNMLSAQGLERGTVGYQAALELATADALDEEESALRGADVGSAVRAVDEARRRIVSDAGCLRALPESDLLDRLRRNGELHRANDLSSRDEADSHGDLFDNLLRPCGSVVDKAHPCSLPNQVVALLRCLGTPYVWIDLGRVEWRLRIGQVLWGRGGDDGERYWLLLQILVASELLLRLDAITQGVEYGSGRIKGNDVAYFERGATPAVKWSLVLARSWLENIKLVRQDEDRPPSPSSELSATNDILLLECNSSPQQNYAIKARQGQRQVDGLIYFARRLNWPGIDGQAAAISQKARRSTETPTNPERSAPPSPPADAAVDTTYFGAWDLSYCLGGTHGAQTRRRRLLAALDESGWLSKSYLSGLVMPGDAMGQLLMATLLEKDEEALAKLGPLAMLSSGFAYSGKSFWSTSCVVGRVLAAGEGVAECMGWISTPVVPQGIEADGWAWNIHTQSTRGDVAQLGKKARLWSKKRLERESSIRGDGQEDSVLPADFIMPHEQAYALPSSPSPPSPSSSPPNLVVKLVSLELSAGKSVRPTPLSSLVATKPTERPEKGLKLPSHTASLDFLVSVPGCEDERVKCQLMHDVNFVTAHPCAPSHRVKMLLNSPSSPTVQKMDFSSSDVVGNGWRSAYKMGHPLHKFYSYSAMHISDLVRKPRTSLAEFLGDPWLGRGSNNRVLVVDCVGKGCRGETPMTSPAVERVQSCWPLTTTTTTTTTEGDVSAVGSDLEVLARALCAQRGWNAIVSRRKRGCLACAIREAGALGWKVILRV</sequence>
<dbReference type="EMBL" id="LKCN02000001">
    <property type="protein sequence ID" value="RCI17476.1"/>
    <property type="molecule type" value="Genomic_DNA"/>
</dbReference>
<dbReference type="AlphaFoldDB" id="A0A367LSP8"/>
<dbReference type="PANTHER" id="PTHR42345:SF2">
    <property type="entry name" value="HELICASE-LIKE PROTEIN"/>
    <property type="match status" value="1"/>
</dbReference>
<dbReference type="STRING" id="1330021.A0A367LSP8"/>
<organism evidence="2 3">
    <name type="scientific">Ophiocordyceps polyrhachis-furcata BCC 54312</name>
    <dbReference type="NCBI Taxonomy" id="1330021"/>
    <lineage>
        <taxon>Eukaryota</taxon>
        <taxon>Fungi</taxon>
        <taxon>Dikarya</taxon>
        <taxon>Ascomycota</taxon>
        <taxon>Pezizomycotina</taxon>
        <taxon>Sordariomycetes</taxon>
        <taxon>Hypocreomycetidae</taxon>
        <taxon>Hypocreales</taxon>
        <taxon>Ophiocordycipitaceae</taxon>
        <taxon>Ophiocordyceps</taxon>
    </lineage>
</organism>
<feature type="region of interest" description="Disordered" evidence="1">
    <location>
        <begin position="387"/>
        <end position="413"/>
    </location>
</feature>
<protein>
    <submittedName>
        <fullName evidence="2">Uncharacterized protein</fullName>
    </submittedName>
</protein>
<evidence type="ECO:0000313" key="2">
    <source>
        <dbReference type="EMBL" id="RCI17476.1"/>
    </source>
</evidence>
<evidence type="ECO:0000256" key="1">
    <source>
        <dbReference type="SAM" id="MobiDB-lite"/>
    </source>
</evidence>